<dbReference type="Gene3D" id="3.90.950.10">
    <property type="match status" value="1"/>
</dbReference>
<comment type="similarity">
    <text evidence="3">Belongs to the Maf family.</text>
</comment>
<dbReference type="PANTHER" id="PTHR43213:SF5">
    <property type="entry name" value="BIFUNCTIONAL DTTP_UTP PYROPHOSPHATASE_METHYLTRANSFERASE PROTEIN-RELATED"/>
    <property type="match status" value="1"/>
</dbReference>
<gene>
    <name evidence="4" type="ORF">ACFFVI_07095</name>
</gene>
<dbReference type="EC" id="3.6.1.9" evidence="3"/>
<comment type="cofactor">
    <cofactor evidence="1 3">
        <name>a divalent metal cation</name>
        <dbReference type="ChEBI" id="CHEBI:60240"/>
    </cofactor>
</comment>
<dbReference type="InterPro" id="IPR029001">
    <property type="entry name" value="ITPase-like_fam"/>
</dbReference>
<keyword evidence="2 3" id="KW-0378">Hydrolase</keyword>
<dbReference type="Pfam" id="PF02545">
    <property type="entry name" value="Maf"/>
    <property type="match status" value="1"/>
</dbReference>
<keyword evidence="3" id="KW-0546">Nucleotide metabolism</keyword>
<dbReference type="InterPro" id="IPR003697">
    <property type="entry name" value="Maf-like"/>
</dbReference>
<sequence>MPASTLVLASASPARLATLRSAGLDPTVVVSTVDEPAVVARYGVTDGEDVALVLAKAKAEDVVASDALDEVGDALVVGCDSVLEIEGPDGTEVHGKPADAAEAVARWRRMRGRSGVLHTGHWLVDDREGGSGATVGGVASVTVHFADVTDAEIEAYVATGEPLRVAGAFTLDGLGGAFVRGVEGDPHAVVGISLPLLRDLLREAGVTWTDLWSLPGSAATAAPGQ</sequence>
<organism evidence="4 5">
    <name type="scientific">Kineococcus gynurae</name>
    <dbReference type="NCBI Taxonomy" id="452979"/>
    <lineage>
        <taxon>Bacteria</taxon>
        <taxon>Bacillati</taxon>
        <taxon>Actinomycetota</taxon>
        <taxon>Actinomycetes</taxon>
        <taxon>Kineosporiales</taxon>
        <taxon>Kineosporiaceae</taxon>
        <taxon>Kineococcus</taxon>
    </lineage>
</organism>
<comment type="function">
    <text evidence="3">Nucleoside triphosphate pyrophosphatase. May have a dual role in cell division arrest and in preventing the incorporation of modified nucleotides into cellular nucleic acids.</text>
</comment>
<dbReference type="GO" id="GO:0016787">
    <property type="term" value="F:hydrolase activity"/>
    <property type="evidence" value="ECO:0007669"/>
    <property type="project" value="UniProtKB-KW"/>
</dbReference>
<comment type="catalytic activity">
    <reaction evidence="3">
        <text>a 2'-deoxyribonucleoside 5'-triphosphate + H2O = a 2'-deoxyribonucleoside 5'-phosphate + diphosphate + H(+)</text>
        <dbReference type="Rhea" id="RHEA:44644"/>
        <dbReference type="ChEBI" id="CHEBI:15377"/>
        <dbReference type="ChEBI" id="CHEBI:15378"/>
        <dbReference type="ChEBI" id="CHEBI:33019"/>
        <dbReference type="ChEBI" id="CHEBI:61560"/>
        <dbReference type="ChEBI" id="CHEBI:65317"/>
        <dbReference type="EC" id="3.6.1.9"/>
    </reaction>
</comment>
<evidence type="ECO:0000313" key="4">
    <source>
        <dbReference type="EMBL" id="MFB9376732.1"/>
    </source>
</evidence>
<proteinExistence type="inferred from homology"/>
<evidence type="ECO:0000313" key="5">
    <source>
        <dbReference type="Proteomes" id="UP001589748"/>
    </source>
</evidence>
<dbReference type="NCBIfam" id="TIGR00172">
    <property type="entry name" value="maf"/>
    <property type="match status" value="1"/>
</dbReference>
<dbReference type="HAMAP" id="MF_00528">
    <property type="entry name" value="Maf"/>
    <property type="match status" value="1"/>
</dbReference>
<dbReference type="Proteomes" id="UP001589748">
    <property type="component" value="Unassembled WGS sequence"/>
</dbReference>
<dbReference type="RefSeq" id="WP_380135878.1">
    <property type="nucleotide sequence ID" value="NZ_JBHLUI010000003.1"/>
</dbReference>
<feature type="active site" description="Proton acceptor" evidence="3">
    <location>
        <position position="80"/>
    </location>
</feature>
<comment type="catalytic activity">
    <reaction evidence="3">
        <text>a ribonucleoside 5'-triphosphate + H2O = a ribonucleoside 5'-phosphate + diphosphate + H(+)</text>
        <dbReference type="Rhea" id="RHEA:23996"/>
        <dbReference type="ChEBI" id="CHEBI:15377"/>
        <dbReference type="ChEBI" id="CHEBI:15378"/>
        <dbReference type="ChEBI" id="CHEBI:33019"/>
        <dbReference type="ChEBI" id="CHEBI:58043"/>
        <dbReference type="ChEBI" id="CHEBI:61557"/>
        <dbReference type="EC" id="3.6.1.9"/>
    </reaction>
</comment>
<reference evidence="4 5" key="1">
    <citation type="submission" date="2024-09" db="EMBL/GenBank/DDBJ databases">
        <authorList>
            <person name="Sun Q."/>
            <person name="Mori K."/>
        </authorList>
    </citation>
    <scope>NUCLEOTIDE SEQUENCE [LARGE SCALE GENOMIC DNA]</scope>
    <source>
        <strain evidence="4 5">TISTR 1856</strain>
    </source>
</reference>
<dbReference type="SUPFAM" id="SSF52972">
    <property type="entry name" value="ITPase-like"/>
    <property type="match status" value="1"/>
</dbReference>
<comment type="subcellular location">
    <subcellularLocation>
        <location evidence="3">Cytoplasm</location>
    </subcellularLocation>
</comment>
<comment type="caution">
    <text evidence="4">The sequence shown here is derived from an EMBL/GenBank/DDBJ whole genome shotgun (WGS) entry which is preliminary data.</text>
</comment>
<evidence type="ECO:0000256" key="3">
    <source>
        <dbReference type="HAMAP-Rule" id="MF_00528"/>
    </source>
</evidence>
<accession>A0ABV5LRL7</accession>
<name>A0ABV5LRL7_9ACTN</name>
<protein>
    <recommendedName>
        <fullName evidence="3">Nucleoside triphosphate pyrophosphatase</fullName>
        <ecNumber evidence="3">3.6.1.9</ecNumber>
    </recommendedName>
    <alternativeName>
        <fullName evidence="3">Nucleotide pyrophosphatase</fullName>
        <shortName evidence="3">Nucleotide PPase</shortName>
    </alternativeName>
</protein>
<keyword evidence="5" id="KW-1185">Reference proteome</keyword>
<dbReference type="PIRSF" id="PIRSF006305">
    <property type="entry name" value="Maf"/>
    <property type="match status" value="1"/>
</dbReference>
<comment type="caution">
    <text evidence="3">Lacks conserved residue(s) required for the propagation of feature annotation.</text>
</comment>
<dbReference type="CDD" id="cd00555">
    <property type="entry name" value="Maf"/>
    <property type="match status" value="1"/>
</dbReference>
<dbReference type="PANTHER" id="PTHR43213">
    <property type="entry name" value="BIFUNCTIONAL DTTP/UTP PYROPHOSPHATASE/METHYLTRANSFERASE PROTEIN-RELATED"/>
    <property type="match status" value="1"/>
</dbReference>
<evidence type="ECO:0000256" key="2">
    <source>
        <dbReference type="ARBA" id="ARBA00022801"/>
    </source>
</evidence>
<keyword evidence="3" id="KW-0963">Cytoplasm</keyword>
<evidence type="ECO:0000256" key="1">
    <source>
        <dbReference type="ARBA" id="ARBA00001968"/>
    </source>
</evidence>
<dbReference type="EMBL" id="JBHMDM010000004">
    <property type="protein sequence ID" value="MFB9376732.1"/>
    <property type="molecule type" value="Genomic_DNA"/>
</dbReference>